<comment type="similarity">
    <text evidence="1">Belongs to the prefoldin subunit alpha family.</text>
</comment>
<accession>A0A7J7MEJ5</accession>
<dbReference type="GO" id="GO:1990114">
    <property type="term" value="P:RNA polymerase II core complex assembly"/>
    <property type="evidence" value="ECO:0007669"/>
    <property type="project" value="TreeGrafter"/>
</dbReference>
<dbReference type="GO" id="GO:0006457">
    <property type="term" value="P:protein folding"/>
    <property type="evidence" value="ECO:0007669"/>
    <property type="project" value="InterPro"/>
</dbReference>
<dbReference type="GO" id="GO:1990113">
    <property type="term" value="P:RNA polymerase I assembly"/>
    <property type="evidence" value="ECO:0007669"/>
    <property type="project" value="TreeGrafter"/>
</dbReference>
<dbReference type="CDD" id="cd23157">
    <property type="entry name" value="Prefoldin_5"/>
    <property type="match status" value="1"/>
</dbReference>
<evidence type="ECO:0000256" key="1">
    <source>
        <dbReference type="ARBA" id="ARBA00010048"/>
    </source>
</evidence>
<protein>
    <recommendedName>
        <fullName evidence="4">Prefoldin subunit 5</fullName>
    </recommendedName>
</protein>
<dbReference type="SUPFAM" id="SSF46579">
    <property type="entry name" value="Prefoldin"/>
    <property type="match status" value="1"/>
</dbReference>
<comment type="caution">
    <text evidence="2">The sequence shown here is derived from an EMBL/GenBank/DDBJ whole genome shotgun (WGS) entry which is preliminary data.</text>
</comment>
<dbReference type="EMBL" id="JACGCM010001564">
    <property type="protein sequence ID" value="KAF6153316.1"/>
    <property type="molecule type" value="Genomic_DNA"/>
</dbReference>
<dbReference type="OrthoDB" id="10267474at2759"/>
<dbReference type="GO" id="GO:0009409">
    <property type="term" value="P:response to cold"/>
    <property type="evidence" value="ECO:0007669"/>
    <property type="project" value="UniProtKB-ARBA"/>
</dbReference>
<dbReference type="InterPro" id="IPR004127">
    <property type="entry name" value="Prefoldin_subunit_alpha"/>
</dbReference>
<dbReference type="Gene3D" id="1.10.287.370">
    <property type="match status" value="1"/>
</dbReference>
<organism evidence="2 3">
    <name type="scientific">Kingdonia uniflora</name>
    <dbReference type="NCBI Taxonomy" id="39325"/>
    <lineage>
        <taxon>Eukaryota</taxon>
        <taxon>Viridiplantae</taxon>
        <taxon>Streptophyta</taxon>
        <taxon>Embryophyta</taxon>
        <taxon>Tracheophyta</taxon>
        <taxon>Spermatophyta</taxon>
        <taxon>Magnoliopsida</taxon>
        <taxon>Ranunculales</taxon>
        <taxon>Circaeasteraceae</taxon>
        <taxon>Kingdonia</taxon>
    </lineage>
</organism>
<reference evidence="2 3" key="1">
    <citation type="journal article" date="2020" name="IScience">
        <title>Genome Sequencing of the Endangered Kingdonia uniflora (Circaeasteraceae, Ranunculales) Reveals Potential Mechanisms of Evolutionary Specialization.</title>
        <authorList>
            <person name="Sun Y."/>
            <person name="Deng T."/>
            <person name="Zhang A."/>
            <person name="Moore M.J."/>
            <person name="Landis J.B."/>
            <person name="Lin N."/>
            <person name="Zhang H."/>
            <person name="Zhang X."/>
            <person name="Huang J."/>
            <person name="Zhang X."/>
            <person name="Sun H."/>
            <person name="Wang H."/>
        </authorList>
    </citation>
    <scope>NUCLEOTIDE SEQUENCE [LARGE SCALE GENOMIC DNA]</scope>
    <source>
        <strain evidence="2">TB1705</strain>
        <tissue evidence="2">Leaf</tissue>
    </source>
</reference>
<gene>
    <name evidence="2" type="ORF">GIB67_003506</name>
</gene>
<dbReference type="AlphaFoldDB" id="A0A7J7MEJ5"/>
<name>A0A7J7MEJ5_9MAGN</name>
<evidence type="ECO:0000313" key="3">
    <source>
        <dbReference type="Proteomes" id="UP000541444"/>
    </source>
</evidence>
<dbReference type="InterPro" id="IPR009053">
    <property type="entry name" value="Prefoldin"/>
</dbReference>
<dbReference type="PANTHER" id="PTHR12674:SF2">
    <property type="entry name" value="PREFOLDIN SUBUNIT 5"/>
    <property type="match status" value="1"/>
</dbReference>
<dbReference type="GO" id="GO:0005737">
    <property type="term" value="C:cytoplasm"/>
    <property type="evidence" value="ECO:0007669"/>
    <property type="project" value="TreeGrafter"/>
</dbReference>
<dbReference type="GO" id="GO:0016272">
    <property type="term" value="C:prefoldin complex"/>
    <property type="evidence" value="ECO:0007669"/>
    <property type="project" value="InterPro"/>
</dbReference>
<keyword evidence="3" id="KW-1185">Reference proteome</keyword>
<dbReference type="NCBIfam" id="TIGR00293">
    <property type="entry name" value="prefoldin subunit alpha"/>
    <property type="match status" value="1"/>
</dbReference>
<evidence type="ECO:0008006" key="4">
    <source>
        <dbReference type="Google" id="ProtNLM"/>
    </source>
</evidence>
<dbReference type="GO" id="GO:1990115">
    <property type="term" value="P:RNA polymerase III assembly"/>
    <property type="evidence" value="ECO:0007669"/>
    <property type="project" value="TreeGrafter"/>
</dbReference>
<dbReference type="InterPro" id="IPR011599">
    <property type="entry name" value="PFD_alpha_archaea"/>
</dbReference>
<sequence>MEKMSIEQLKLVKEQSDMEVNLLQDSLNNIRTASIRLEIASNALNELSLRPQGKKMLVPLTASLYVPGTLDDAHKVLVDVGTGYFIEKTMVEGKDYCDRKINLLRSNYDQLVESVEPIERHLKASVDVVDTCLQDEEEEIHASEQRLTKVLSGSSHILLRIDPIRVQKSPKPVDHAVLENFKAKNPPVVFNPSSSTTSFVPAQLRTEPIKVQKSEDFKVPSTNSYAPIQLRIDPIRVQKSPKPVDHAVLENFKAKNPPPVVFNPSSSTTSFVPAQLRTEPIKVQKSTSPVYAVPEDFKDLIKNDIVPQVLRKPLSPSTYNDYFAALLYAEDYYIELIIDPIRVQKSPKPVDHAVLENFKAKNPPVVFNPSSSTTSFVPAQLRTEPIKVQKSEDFKVPSTNSYAPIQLRIDPIRVQKSPKPVDHAVLENFKAKNPPVVFNPSSSTTSFVPAQLRTEPIKLRIYPIRVQKSTSPINAVPEDIKDLIKKNLVPQVLRKPLSRSTYNDYFAVLLYAEDYYIEDSVMFRANAAFRDFEDVPDDILSSCTYKGECFTCPSLKELKNFKVIISTFVSSFRLHNEGISAGHASHIFLVDASSAIEQR</sequence>
<dbReference type="GO" id="GO:0051082">
    <property type="term" value="F:unfolded protein binding"/>
    <property type="evidence" value="ECO:0007669"/>
    <property type="project" value="InterPro"/>
</dbReference>
<proteinExistence type="inferred from homology"/>
<evidence type="ECO:0000313" key="2">
    <source>
        <dbReference type="EMBL" id="KAF6153316.1"/>
    </source>
</evidence>
<dbReference type="PANTHER" id="PTHR12674">
    <property type="entry name" value="PREFOLDIN SUBUNIT 5"/>
    <property type="match status" value="1"/>
</dbReference>
<dbReference type="Pfam" id="PF02996">
    <property type="entry name" value="Prefoldin"/>
    <property type="match status" value="1"/>
</dbReference>
<dbReference type="Proteomes" id="UP000541444">
    <property type="component" value="Unassembled WGS sequence"/>
</dbReference>